<feature type="region of interest" description="Disordered" evidence="1">
    <location>
        <begin position="128"/>
        <end position="160"/>
    </location>
</feature>
<organism evidence="3 4">
    <name type="scientific">Daphnia sinensis</name>
    <dbReference type="NCBI Taxonomy" id="1820382"/>
    <lineage>
        <taxon>Eukaryota</taxon>
        <taxon>Metazoa</taxon>
        <taxon>Ecdysozoa</taxon>
        <taxon>Arthropoda</taxon>
        <taxon>Crustacea</taxon>
        <taxon>Branchiopoda</taxon>
        <taxon>Diplostraca</taxon>
        <taxon>Cladocera</taxon>
        <taxon>Anomopoda</taxon>
        <taxon>Daphniidae</taxon>
        <taxon>Daphnia</taxon>
        <taxon>Daphnia similis group</taxon>
    </lineage>
</organism>
<evidence type="ECO:0000313" key="3">
    <source>
        <dbReference type="EMBL" id="KAI9554132.1"/>
    </source>
</evidence>
<feature type="domain" description="G" evidence="2">
    <location>
        <begin position="372"/>
        <end position="421"/>
    </location>
</feature>
<dbReference type="Gene3D" id="3.40.50.300">
    <property type="entry name" value="P-loop containing nucleotide triphosphate hydrolases"/>
    <property type="match status" value="1"/>
</dbReference>
<dbReference type="EMBL" id="WJBH02000008">
    <property type="protein sequence ID" value="KAI9554132.1"/>
    <property type="molecule type" value="Genomic_DNA"/>
</dbReference>
<dbReference type="Proteomes" id="UP000820818">
    <property type="component" value="Linkage Group LG8"/>
</dbReference>
<dbReference type="GO" id="GO:0005525">
    <property type="term" value="F:GTP binding"/>
    <property type="evidence" value="ECO:0007669"/>
    <property type="project" value="InterPro"/>
</dbReference>
<dbReference type="SUPFAM" id="SSF52540">
    <property type="entry name" value="P-loop containing nucleoside triphosphate hydrolases"/>
    <property type="match status" value="1"/>
</dbReference>
<dbReference type="InterPro" id="IPR052807">
    <property type="entry name" value="Mito_transl_resp_regulator"/>
</dbReference>
<dbReference type="CDD" id="cd01855">
    <property type="entry name" value="YqeH"/>
    <property type="match status" value="1"/>
</dbReference>
<dbReference type="AlphaFoldDB" id="A0AAD5PP94"/>
<evidence type="ECO:0000259" key="2">
    <source>
        <dbReference type="Pfam" id="PF01926"/>
    </source>
</evidence>
<proteinExistence type="predicted"/>
<feature type="region of interest" description="Disordered" evidence="1">
    <location>
        <begin position="479"/>
        <end position="506"/>
    </location>
</feature>
<dbReference type="InterPro" id="IPR006073">
    <property type="entry name" value="GTP-bd"/>
</dbReference>
<comment type="caution">
    <text evidence="3">The sequence shown here is derived from an EMBL/GenBank/DDBJ whole genome shotgun (WGS) entry which is preliminary data.</text>
</comment>
<accession>A0AAD5PP94</accession>
<name>A0AAD5PP94_9CRUS</name>
<feature type="compositionally biased region" description="Basic and acidic residues" evidence="1">
    <location>
        <begin position="136"/>
        <end position="150"/>
    </location>
</feature>
<dbReference type="PANTHER" id="PTHR46406:SF1">
    <property type="entry name" value="NITRIC OXIDE-ASSOCIATED PROTEIN 1"/>
    <property type="match status" value="1"/>
</dbReference>
<evidence type="ECO:0000313" key="4">
    <source>
        <dbReference type="Proteomes" id="UP000820818"/>
    </source>
</evidence>
<gene>
    <name evidence="3" type="ORF">GHT06_019404</name>
</gene>
<keyword evidence="4" id="KW-1185">Reference proteome</keyword>
<protein>
    <recommendedName>
        <fullName evidence="2">G domain-containing protein</fullName>
    </recommendedName>
</protein>
<dbReference type="InterPro" id="IPR027417">
    <property type="entry name" value="P-loop_NTPase"/>
</dbReference>
<sequence length="709" mass="79930">MISLCCRNRKSFTHVRSIYHCRKLLSSENRAAEESTKVVTDSKENNQSGFYIDARYKVLSVNSTEKVKITNKEIENKIIYNSFVDSFIDRSPFMDRVRKYKKIDTQERKQKQNELLTKEVESIVASLVTGDAPHMNTEEQKNEELSHEESDSVSFPYLSHTPTDKKLRNYHEKRTAKLHELHLKDELSYGNPNPSIPVSKVPCGGCGAMLHCQSSSIPGYLPSEIFTSYTTHELRGKICQRCRFLREHDIALNVNVSPEDYPKVISVIRDQVAMVVLVVDLLDFPCSIWPGLLDIIGTKRPVCVVGNKVDLIPQDSRGYLDHMKKCLVSELEKSGIHRANIKHVSLISATTGFGVEELITKIQNSWGSQGDVYLLGCTNVGKSSLFNALISSDFCKTQAIDLLERATVSAWPGTTLNLLKFPMLRPTAIRLHERTLRLISESRMRRAEENLRKEKLKETRNRAFATLIGHIGRTFTVKPKEEMESTDPFSVRADKTPSEDDQKSFNPKHKDFAASKWCYDTPGTISPSQILTLLTLEELMLTLPKKLIKARTVLLKPGMTYFLAGLGRIDYLEGPHSLLLTTLSSSYLPLTLVNCEDADKVYSELLGSRLLAIPCGSEQRLKQWPGLAGKDVTFKGAGWKECAVDIVLSSAGYVAVTGEEDTEYNLKVYTPYARGIHIRSPPLLRHVVMLRGNRLSSSQAFRNNRLVLT</sequence>
<evidence type="ECO:0000256" key="1">
    <source>
        <dbReference type="SAM" id="MobiDB-lite"/>
    </source>
</evidence>
<dbReference type="Pfam" id="PF01926">
    <property type="entry name" value="MMR_HSR1"/>
    <property type="match status" value="1"/>
</dbReference>
<feature type="compositionally biased region" description="Basic and acidic residues" evidence="1">
    <location>
        <begin position="492"/>
        <end position="506"/>
    </location>
</feature>
<dbReference type="PANTHER" id="PTHR46406">
    <property type="entry name" value="NITRIC OXIDE-ASSOCIATED PROTEIN 1"/>
    <property type="match status" value="1"/>
</dbReference>
<reference evidence="3 4" key="1">
    <citation type="submission" date="2022-05" db="EMBL/GenBank/DDBJ databases">
        <title>A multi-omics perspective on studying reproductive biology in Daphnia sinensis.</title>
        <authorList>
            <person name="Jia J."/>
        </authorList>
    </citation>
    <scope>NUCLEOTIDE SEQUENCE [LARGE SCALE GENOMIC DNA]</scope>
    <source>
        <strain evidence="3 4">WSL</strain>
    </source>
</reference>